<name>A0A0C1JJA2_9BACT</name>
<accession>A0A0C1JJA2</accession>
<evidence type="ECO:0000313" key="2">
    <source>
        <dbReference type="Proteomes" id="UP000031465"/>
    </source>
</evidence>
<dbReference type="AlphaFoldDB" id="A0A0C1JJA2"/>
<comment type="caution">
    <text evidence="1">The sequence shown here is derived from an EMBL/GenBank/DDBJ whole genome shotgun (WGS) entry which is preliminary data.</text>
</comment>
<dbReference type="EMBL" id="JSAN01000175">
    <property type="protein sequence ID" value="KIC70646.1"/>
    <property type="molecule type" value="Genomic_DNA"/>
</dbReference>
<reference evidence="1 2" key="1">
    <citation type="journal article" date="2014" name="Mol. Biol. Evol.">
        <title>Massive expansion of Ubiquitination-related gene families within the Chlamydiae.</title>
        <authorList>
            <person name="Domman D."/>
            <person name="Collingro A."/>
            <person name="Lagkouvardos I."/>
            <person name="Gehre L."/>
            <person name="Weinmaier T."/>
            <person name="Rattei T."/>
            <person name="Subtil A."/>
            <person name="Horn M."/>
        </authorList>
    </citation>
    <scope>NUCLEOTIDE SEQUENCE [LARGE SCALE GENOMIC DNA]</scope>
    <source>
        <strain evidence="1 2">EI2</strain>
    </source>
</reference>
<gene>
    <name evidence="1" type="ORF">DB44_HG00010</name>
</gene>
<proteinExistence type="predicted"/>
<protein>
    <submittedName>
        <fullName evidence="1">Uncharacterized protein</fullName>
    </submittedName>
</protein>
<dbReference type="PROSITE" id="PS51257">
    <property type="entry name" value="PROKAR_LIPOPROTEIN"/>
    <property type="match status" value="1"/>
</dbReference>
<organism evidence="1 2">
    <name type="scientific">Candidatus Protochlamydia amoebophila</name>
    <dbReference type="NCBI Taxonomy" id="362787"/>
    <lineage>
        <taxon>Bacteria</taxon>
        <taxon>Pseudomonadati</taxon>
        <taxon>Chlamydiota</taxon>
        <taxon>Chlamydiia</taxon>
        <taxon>Parachlamydiales</taxon>
        <taxon>Parachlamydiaceae</taxon>
        <taxon>Candidatus Protochlamydia</taxon>
    </lineage>
</organism>
<dbReference type="Proteomes" id="UP000031465">
    <property type="component" value="Unassembled WGS sequence"/>
</dbReference>
<evidence type="ECO:0000313" key="1">
    <source>
        <dbReference type="EMBL" id="KIC70646.1"/>
    </source>
</evidence>
<sequence>MSTRHLLLFIISTGSTSCSNFSLTLRYMSSLTRYTQTGSFSMAATFLCNCSRASLLVQTKFHSSASSVRLLGTMVQYKPPATSNVSHSHWGECKDAHIKMRLCSQSQNKVDKILLLFKMENIKICKRGIETS</sequence>